<sequence>MKRKNPINAVSNVLIITTDSTTKKPIKRQLPNVLNHHNDSKEPDNKAPRHGNSAQNGSILCWGRGFSRRSGDCGRSDGRSWR</sequence>
<evidence type="ECO:0000256" key="1">
    <source>
        <dbReference type="SAM" id="MobiDB-lite"/>
    </source>
</evidence>
<evidence type="ECO:0000313" key="2">
    <source>
        <dbReference type="EMBL" id="MBW82534.1"/>
    </source>
</evidence>
<dbReference type="EMBL" id="GGEC01002051">
    <property type="protein sequence ID" value="MBW82534.1"/>
    <property type="molecule type" value="Transcribed_RNA"/>
</dbReference>
<protein>
    <submittedName>
        <fullName evidence="2">Uncharacterized protein</fullName>
    </submittedName>
</protein>
<name>A0A2P2IMU4_RHIMU</name>
<organism evidence="2">
    <name type="scientific">Rhizophora mucronata</name>
    <name type="common">Asiatic mangrove</name>
    <dbReference type="NCBI Taxonomy" id="61149"/>
    <lineage>
        <taxon>Eukaryota</taxon>
        <taxon>Viridiplantae</taxon>
        <taxon>Streptophyta</taxon>
        <taxon>Embryophyta</taxon>
        <taxon>Tracheophyta</taxon>
        <taxon>Spermatophyta</taxon>
        <taxon>Magnoliopsida</taxon>
        <taxon>eudicotyledons</taxon>
        <taxon>Gunneridae</taxon>
        <taxon>Pentapetalae</taxon>
        <taxon>rosids</taxon>
        <taxon>fabids</taxon>
        <taxon>Malpighiales</taxon>
        <taxon>Rhizophoraceae</taxon>
        <taxon>Rhizophora</taxon>
    </lineage>
</organism>
<feature type="compositionally biased region" description="Basic and acidic residues" evidence="1">
    <location>
        <begin position="36"/>
        <end position="47"/>
    </location>
</feature>
<accession>A0A2P2IMU4</accession>
<reference evidence="2" key="1">
    <citation type="submission" date="2018-02" db="EMBL/GenBank/DDBJ databases">
        <title>Rhizophora mucronata_Transcriptome.</title>
        <authorList>
            <person name="Meera S.P."/>
            <person name="Sreeshan A."/>
            <person name="Augustine A."/>
        </authorList>
    </citation>
    <scope>NUCLEOTIDE SEQUENCE</scope>
    <source>
        <tissue evidence="2">Leaf</tissue>
    </source>
</reference>
<proteinExistence type="predicted"/>
<feature type="compositionally biased region" description="Basic and acidic residues" evidence="1">
    <location>
        <begin position="69"/>
        <end position="82"/>
    </location>
</feature>
<feature type="region of interest" description="Disordered" evidence="1">
    <location>
        <begin position="25"/>
        <end position="82"/>
    </location>
</feature>
<dbReference type="AlphaFoldDB" id="A0A2P2IMU4"/>